<dbReference type="GeneID" id="20077214"/>
<name>A0A024UUN2_9STRA</name>
<accession>A0A024UUN2</accession>
<dbReference type="VEuPathDB" id="FungiDB:H310_00164"/>
<sequence length="194" mass="21865">MEDGDWDMTCNAAVDEDLFGRPFDVEGAYDGMMFPVSPLSKQGAKCLRQAQRSSRHEHEKKKNRRRTLDIFQEQFENHVEVQPSISLLTTDEDDTELMKRPASAKKPRLSFKPSIFAARPTPTFMRLPQLPSRLILPTKLKTPVKTLLKRPHFDNASNIPSKRQNLSSGIPVLKGSSVLKSPSKSRIPVRAAAL</sequence>
<organism evidence="1">
    <name type="scientific">Aphanomyces invadans</name>
    <dbReference type="NCBI Taxonomy" id="157072"/>
    <lineage>
        <taxon>Eukaryota</taxon>
        <taxon>Sar</taxon>
        <taxon>Stramenopiles</taxon>
        <taxon>Oomycota</taxon>
        <taxon>Saprolegniomycetes</taxon>
        <taxon>Saprolegniales</taxon>
        <taxon>Verrucalvaceae</taxon>
        <taxon>Aphanomyces</taxon>
    </lineage>
</organism>
<protein>
    <submittedName>
        <fullName evidence="1">Uncharacterized protein</fullName>
    </submittedName>
</protein>
<dbReference type="EMBL" id="KI913952">
    <property type="protein sequence ID" value="ETW09632.1"/>
    <property type="molecule type" value="Genomic_DNA"/>
</dbReference>
<gene>
    <name evidence="1" type="ORF">H310_00164</name>
</gene>
<dbReference type="RefSeq" id="XP_008861043.1">
    <property type="nucleotide sequence ID" value="XM_008862821.1"/>
</dbReference>
<reference evidence="1" key="1">
    <citation type="submission" date="2013-12" db="EMBL/GenBank/DDBJ databases">
        <title>The Genome Sequence of Aphanomyces invadans NJM9701.</title>
        <authorList>
            <consortium name="The Broad Institute Genomics Platform"/>
            <person name="Russ C."/>
            <person name="Tyler B."/>
            <person name="van West P."/>
            <person name="Dieguez-Uribeondo J."/>
            <person name="Young S.K."/>
            <person name="Zeng Q."/>
            <person name="Gargeya S."/>
            <person name="Fitzgerald M."/>
            <person name="Abouelleil A."/>
            <person name="Alvarado L."/>
            <person name="Chapman S.B."/>
            <person name="Gainer-Dewar J."/>
            <person name="Goldberg J."/>
            <person name="Griggs A."/>
            <person name="Gujja S."/>
            <person name="Hansen M."/>
            <person name="Howarth C."/>
            <person name="Imamovic A."/>
            <person name="Ireland A."/>
            <person name="Larimer J."/>
            <person name="McCowan C."/>
            <person name="Murphy C."/>
            <person name="Pearson M."/>
            <person name="Poon T.W."/>
            <person name="Priest M."/>
            <person name="Roberts A."/>
            <person name="Saif S."/>
            <person name="Shea T."/>
            <person name="Sykes S."/>
            <person name="Wortman J."/>
            <person name="Nusbaum C."/>
            <person name="Birren B."/>
        </authorList>
    </citation>
    <scope>NUCLEOTIDE SEQUENCE [LARGE SCALE GENOMIC DNA]</scope>
    <source>
        <strain evidence="1">NJM9701</strain>
    </source>
</reference>
<dbReference type="OrthoDB" id="66699at2759"/>
<dbReference type="AlphaFoldDB" id="A0A024UUN2"/>
<evidence type="ECO:0000313" key="1">
    <source>
        <dbReference type="EMBL" id="ETW09632.1"/>
    </source>
</evidence>
<proteinExistence type="predicted"/>